<keyword evidence="1" id="KW-0472">Membrane</keyword>
<feature type="transmembrane region" description="Helical" evidence="1">
    <location>
        <begin position="274"/>
        <end position="293"/>
    </location>
</feature>
<dbReference type="OrthoDB" id="8478704at2"/>
<feature type="transmembrane region" description="Helical" evidence="1">
    <location>
        <begin position="34"/>
        <end position="54"/>
    </location>
</feature>
<keyword evidence="3" id="KW-1185">Reference proteome</keyword>
<feature type="transmembrane region" description="Helical" evidence="1">
    <location>
        <begin position="102"/>
        <end position="126"/>
    </location>
</feature>
<dbReference type="Proteomes" id="UP000293995">
    <property type="component" value="Chromosome"/>
</dbReference>
<sequence>MKTFLQTLSLAVASAVTAEFLLGDQYLGGTAPAGQQIAELILFTAFYGSAAVLIRELARRARIGWPGILLLALAFGVLEEGVLTQSLFNPDYVGAHLLSYGFVPWLGTAGPWLVFVLTLHVVWSIGSPIAVMEGAYGDRPWIRHAGWLAVPAALFVFGATAILAFSGLTSGYWETAAELIVSLLIVAALVVGAFVVVPRVQRRRERVQGTGAGTRNRRHVGYGWALLVGIVLSSAFQLLDQLPHEYSAWIATLALLVVLGIGITFAVRLRPDAVGFASGAILTYGWVGLVNGARAGTPAVIEQVVLVAIALAVLAVVGVRRVRAEGSNTVFG</sequence>
<proteinExistence type="predicted"/>
<dbReference type="RefSeq" id="WP_129388940.1">
    <property type="nucleotide sequence ID" value="NZ_CP035494.1"/>
</dbReference>
<reference evidence="2 3" key="1">
    <citation type="submission" date="2019-01" db="EMBL/GenBank/DDBJ databases">
        <title>Genome sequencing of strain DFW100M-13.</title>
        <authorList>
            <person name="Heo J."/>
            <person name="Kim S.-J."/>
            <person name="Kim J.-S."/>
            <person name="Hong S.-B."/>
            <person name="Kwon S.-W."/>
        </authorList>
    </citation>
    <scope>NUCLEOTIDE SEQUENCE [LARGE SCALE GENOMIC DNA]</scope>
    <source>
        <strain evidence="2 3">DFW100M-13</strain>
    </source>
</reference>
<organism evidence="2 3">
    <name type="scientific">Microbacterium protaetiae</name>
    <dbReference type="NCBI Taxonomy" id="2509458"/>
    <lineage>
        <taxon>Bacteria</taxon>
        <taxon>Bacillati</taxon>
        <taxon>Actinomycetota</taxon>
        <taxon>Actinomycetes</taxon>
        <taxon>Micrococcales</taxon>
        <taxon>Microbacteriaceae</taxon>
        <taxon>Microbacterium</taxon>
    </lineage>
</organism>
<keyword evidence="1" id="KW-1133">Transmembrane helix</keyword>
<dbReference type="EMBL" id="CP035494">
    <property type="protein sequence ID" value="QAY60143.1"/>
    <property type="molecule type" value="Genomic_DNA"/>
</dbReference>
<evidence type="ECO:0008006" key="4">
    <source>
        <dbReference type="Google" id="ProtNLM"/>
    </source>
</evidence>
<feature type="transmembrane region" description="Helical" evidence="1">
    <location>
        <begin position="63"/>
        <end position="82"/>
    </location>
</feature>
<evidence type="ECO:0000313" key="2">
    <source>
        <dbReference type="EMBL" id="QAY60143.1"/>
    </source>
</evidence>
<accession>A0A4P6EFF8</accession>
<dbReference type="KEGG" id="mprt:ET475_09165"/>
<name>A0A4P6EFF8_9MICO</name>
<feature type="transmembrane region" description="Helical" evidence="1">
    <location>
        <begin position="246"/>
        <end position="267"/>
    </location>
</feature>
<gene>
    <name evidence="2" type="ORF">ET475_09165</name>
</gene>
<feature type="transmembrane region" description="Helical" evidence="1">
    <location>
        <begin position="299"/>
        <end position="319"/>
    </location>
</feature>
<dbReference type="AlphaFoldDB" id="A0A4P6EFF8"/>
<evidence type="ECO:0000313" key="3">
    <source>
        <dbReference type="Proteomes" id="UP000293995"/>
    </source>
</evidence>
<feature type="transmembrane region" description="Helical" evidence="1">
    <location>
        <begin position="147"/>
        <end position="173"/>
    </location>
</feature>
<keyword evidence="1" id="KW-0812">Transmembrane</keyword>
<protein>
    <recommendedName>
        <fullName evidence="4">DUF998 domain-containing protein</fullName>
    </recommendedName>
</protein>
<evidence type="ECO:0000256" key="1">
    <source>
        <dbReference type="SAM" id="Phobius"/>
    </source>
</evidence>
<feature type="transmembrane region" description="Helical" evidence="1">
    <location>
        <begin position="179"/>
        <end position="200"/>
    </location>
</feature>
<feature type="transmembrane region" description="Helical" evidence="1">
    <location>
        <begin position="221"/>
        <end position="240"/>
    </location>
</feature>